<keyword evidence="2" id="KW-1185">Reference proteome</keyword>
<organism evidence="1 2">
    <name type="scientific">Bowmanella denitrificans</name>
    <dbReference type="NCBI Taxonomy" id="366582"/>
    <lineage>
        <taxon>Bacteria</taxon>
        <taxon>Pseudomonadati</taxon>
        <taxon>Pseudomonadota</taxon>
        <taxon>Gammaproteobacteria</taxon>
        <taxon>Alteromonadales</taxon>
        <taxon>Alteromonadaceae</taxon>
        <taxon>Bowmanella</taxon>
    </lineage>
</organism>
<protein>
    <recommendedName>
        <fullName evidence="3">Lipoprotein</fullName>
    </recommendedName>
</protein>
<evidence type="ECO:0000313" key="2">
    <source>
        <dbReference type="Proteomes" id="UP001501757"/>
    </source>
</evidence>
<proteinExistence type="predicted"/>
<sequence>MDSKFFNLLLLLIFLFTAGISNQTKADFNSLTEPLASNTLSQLYLCDTDITSMASRCDDLSEQALQRRAEFLIGPPFNPECEQNPQDPSCSGSADNAYAAVEFFIIFARAGTAQRWRIEKQIGTYHVRSQSTAGKIDEVAGKFQQLNQTYVLMGKKYNFTQQNDGSFINQLGESMNSIYPFGTDSSAAATGEGIASDTQMPNAGGCITAIAYSFYSECKTSLNRWIDGVDAQHNQPPSTWSRIIDGISIDLGSFSINIKERDRAFDFPFKFKDGSVLVLTITPSEHSGVPPKIQVDMDRSRLANSFTFAQFEEARHGGNGNYMSGREASTYMSGAGCTSHRTIIGYETEYLVTTVTYPDGTSEVTAVELLGRQPIWDKAVSCQGRY</sequence>
<name>A0ABN0WN92_9ALTE</name>
<dbReference type="Proteomes" id="UP001501757">
    <property type="component" value="Unassembled WGS sequence"/>
</dbReference>
<evidence type="ECO:0000313" key="1">
    <source>
        <dbReference type="EMBL" id="GAA0342424.1"/>
    </source>
</evidence>
<comment type="caution">
    <text evidence="1">The sequence shown here is derived from an EMBL/GenBank/DDBJ whole genome shotgun (WGS) entry which is preliminary data.</text>
</comment>
<dbReference type="RefSeq" id="WP_343841076.1">
    <property type="nucleotide sequence ID" value="NZ_BAAAEI010000002.1"/>
</dbReference>
<evidence type="ECO:0008006" key="3">
    <source>
        <dbReference type="Google" id="ProtNLM"/>
    </source>
</evidence>
<accession>A0ABN0WN92</accession>
<gene>
    <name evidence="1" type="ORF">GCM10009092_03760</name>
</gene>
<dbReference type="EMBL" id="BAAAEI010000002">
    <property type="protein sequence ID" value="GAA0342424.1"/>
    <property type="molecule type" value="Genomic_DNA"/>
</dbReference>
<reference evidence="1 2" key="1">
    <citation type="journal article" date="2019" name="Int. J. Syst. Evol. Microbiol.">
        <title>The Global Catalogue of Microorganisms (GCM) 10K type strain sequencing project: providing services to taxonomists for standard genome sequencing and annotation.</title>
        <authorList>
            <consortium name="The Broad Institute Genomics Platform"/>
            <consortium name="The Broad Institute Genome Sequencing Center for Infectious Disease"/>
            <person name="Wu L."/>
            <person name="Ma J."/>
        </authorList>
    </citation>
    <scope>NUCLEOTIDE SEQUENCE [LARGE SCALE GENOMIC DNA]</scope>
    <source>
        <strain evidence="1 2">JCM 13378</strain>
    </source>
</reference>